<dbReference type="CDD" id="cd05247">
    <property type="entry name" value="UDP_G4E_1_SDR_e"/>
    <property type="match status" value="1"/>
</dbReference>
<evidence type="ECO:0000256" key="9">
    <source>
        <dbReference type="ARBA" id="ARBA00023144"/>
    </source>
</evidence>
<evidence type="ECO:0000256" key="2">
    <source>
        <dbReference type="ARBA" id="ARBA00000083"/>
    </source>
</evidence>
<keyword evidence="8" id="KW-0520">NAD</keyword>
<evidence type="ECO:0000313" key="13">
    <source>
        <dbReference type="EMBL" id="KAF5398635.1"/>
    </source>
</evidence>
<proteinExistence type="predicted"/>
<evidence type="ECO:0000259" key="12">
    <source>
        <dbReference type="Pfam" id="PF16363"/>
    </source>
</evidence>
<dbReference type="NCBIfam" id="TIGR01179">
    <property type="entry name" value="galE"/>
    <property type="match status" value="1"/>
</dbReference>
<evidence type="ECO:0000256" key="5">
    <source>
        <dbReference type="ARBA" id="ARBA00004947"/>
    </source>
</evidence>
<sequence>MKQLVFETYEVTRLCHMLTGFATCYHSDDHCHHFCTDGTDRPVAFLANHRLVSVDWFGSADVSIFVYIVPVMPTEKRKCVLVTGGSGYIGSHTVVELYDAGYDVVAVDNLSNSNVEAIRRVEKIVGRTIPFHVMDLVDMNAVEKVFDQHTIDYVIHFAALKSVGDSVSQPLHYYENNIVSLLNLLKVMAARNIKNLVFSSSCTVYGEPQSLPITEEHPIGDCINPYGATKFFAEIILKDVHRSDSSWNIVSLRYFNPIGAHPSGDLGEDPIGVPSNLMPYVSQVAIGQRPHLNVFGSDYKTPDGTGIRDYIHIIDLAQAHITSLRKLDEQCGHKVYNLGTGTGYSVLEIVKAMEKACGKPIPYKLCPRREGDAAVVYADPTLAAKELHWKTKFGLDVSGFADELLMVCHAC</sequence>
<evidence type="ECO:0000256" key="4">
    <source>
        <dbReference type="ARBA" id="ARBA00002760"/>
    </source>
</evidence>
<name>A0A8J4WPK6_9TREM</name>
<keyword evidence="9" id="KW-0119">Carbohydrate metabolism</keyword>
<comment type="caution">
    <text evidence="13">The sequence shown here is derived from an EMBL/GenBank/DDBJ whole genome shotgun (WGS) entry which is preliminary data.</text>
</comment>
<evidence type="ECO:0000256" key="3">
    <source>
        <dbReference type="ARBA" id="ARBA00001911"/>
    </source>
</evidence>
<evidence type="ECO:0000256" key="8">
    <source>
        <dbReference type="ARBA" id="ARBA00023027"/>
    </source>
</evidence>
<dbReference type="Gene3D" id="3.90.25.10">
    <property type="entry name" value="UDP-galactose 4-epimerase, domain 1"/>
    <property type="match status" value="1"/>
</dbReference>
<dbReference type="InterPro" id="IPR016040">
    <property type="entry name" value="NAD(P)-bd_dom"/>
</dbReference>
<comment type="catalytic activity">
    <reaction evidence="2">
        <text>UDP-alpha-D-glucose = UDP-alpha-D-galactose</text>
        <dbReference type="Rhea" id="RHEA:22168"/>
        <dbReference type="ChEBI" id="CHEBI:58885"/>
        <dbReference type="ChEBI" id="CHEBI:66914"/>
        <dbReference type="EC" id="5.1.3.2"/>
    </reaction>
</comment>
<dbReference type="GO" id="GO:0033499">
    <property type="term" value="P:galactose catabolic process via UDP-galactose, Leloir pathway"/>
    <property type="evidence" value="ECO:0007669"/>
    <property type="project" value="TreeGrafter"/>
</dbReference>
<keyword evidence="10" id="KW-0413">Isomerase</keyword>
<evidence type="ECO:0000313" key="14">
    <source>
        <dbReference type="Proteomes" id="UP000748531"/>
    </source>
</evidence>
<dbReference type="SUPFAM" id="SSF51735">
    <property type="entry name" value="NAD(P)-binding Rossmann-fold domains"/>
    <property type="match status" value="1"/>
</dbReference>
<evidence type="ECO:0000256" key="1">
    <source>
        <dbReference type="ARBA" id="ARBA00000014"/>
    </source>
</evidence>
<comment type="pathway">
    <text evidence="5">Carbohydrate metabolism; galactose metabolism.</text>
</comment>
<organism evidence="13 14">
    <name type="scientific">Paragonimus heterotremus</name>
    <dbReference type="NCBI Taxonomy" id="100268"/>
    <lineage>
        <taxon>Eukaryota</taxon>
        <taxon>Metazoa</taxon>
        <taxon>Spiralia</taxon>
        <taxon>Lophotrochozoa</taxon>
        <taxon>Platyhelminthes</taxon>
        <taxon>Trematoda</taxon>
        <taxon>Digenea</taxon>
        <taxon>Plagiorchiida</taxon>
        <taxon>Troglotremata</taxon>
        <taxon>Troglotrematidae</taxon>
        <taxon>Paragonimus</taxon>
    </lineage>
</organism>
<comment type="catalytic activity">
    <reaction evidence="1">
        <text>UDP-N-acetyl-alpha-D-glucosamine = UDP-N-acetyl-alpha-D-galactosamine</text>
        <dbReference type="Rhea" id="RHEA:20517"/>
        <dbReference type="ChEBI" id="CHEBI:57705"/>
        <dbReference type="ChEBI" id="CHEBI:67138"/>
        <dbReference type="EC" id="5.1.3.7"/>
    </reaction>
</comment>
<dbReference type="NCBIfam" id="NF007956">
    <property type="entry name" value="PRK10675.1"/>
    <property type="match status" value="1"/>
</dbReference>
<evidence type="ECO:0000256" key="7">
    <source>
        <dbReference type="ARBA" id="ARBA00013189"/>
    </source>
</evidence>
<dbReference type="Proteomes" id="UP000748531">
    <property type="component" value="Unassembled WGS sequence"/>
</dbReference>
<gene>
    <name evidence="13" type="ORF">PHET_07618</name>
</gene>
<dbReference type="GO" id="GO:0005829">
    <property type="term" value="C:cytosol"/>
    <property type="evidence" value="ECO:0007669"/>
    <property type="project" value="TreeGrafter"/>
</dbReference>
<dbReference type="GO" id="GO:0003978">
    <property type="term" value="F:UDP-glucose 4-epimerase activity"/>
    <property type="evidence" value="ECO:0007669"/>
    <property type="project" value="UniProtKB-EC"/>
</dbReference>
<reference evidence="13" key="1">
    <citation type="submission" date="2019-05" db="EMBL/GenBank/DDBJ databases">
        <title>Annotation for the trematode Paragonimus heterotremus.</title>
        <authorList>
            <person name="Choi Y.-J."/>
        </authorList>
    </citation>
    <scope>NUCLEOTIDE SEQUENCE</scope>
    <source>
        <strain evidence="13">LC</strain>
    </source>
</reference>
<dbReference type="PANTHER" id="PTHR43725">
    <property type="entry name" value="UDP-GLUCOSE 4-EPIMERASE"/>
    <property type="match status" value="1"/>
</dbReference>
<evidence type="ECO:0000256" key="6">
    <source>
        <dbReference type="ARBA" id="ARBA00013175"/>
    </source>
</evidence>
<comment type="cofactor">
    <cofactor evidence="3">
        <name>NAD(+)</name>
        <dbReference type="ChEBI" id="CHEBI:57540"/>
    </cofactor>
</comment>
<dbReference type="EC" id="5.1.3.7" evidence="6"/>
<evidence type="ECO:0000256" key="11">
    <source>
        <dbReference type="ARBA" id="ARBA00031827"/>
    </source>
</evidence>
<keyword evidence="14" id="KW-1185">Reference proteome</keyword>
<dbReference type="Pfam" id="PF16363">
    <property type="entry name" value="GDP_Man_Dehyd"/>
    <property type="match status" value="1"/>
</dbReference>
<protein>
    <recommendedName>
        <fullName evidence="11">UDP-N-acetylglucosamine 4-epimerase</fullName>
        <ecNumber evidence="7">5.1.3.2</ecNumber>
        <ecNumber evidence="6">5.1.3.7</ecNumber>
    </recommendedName>
</protein>
<evidence type="ECO:0000256" key="10">
    <source>
        <dbReference type="ARBA" id="ARBA00023235"/>
    </source>
</evidence>
<dbReference type="EC" id="5.1.3.2" evidence="7"/>
<dbReference type="PANTHER" id="PTHR43725:SF47">
    <property type="entry name" value="UDP-GLUCOSE 4-EPIMERASE"/>
    <property type="match status" value="1"/>
</dbReference>
<comment type="function">
    <text evidence="4">Catalyzes two distinct but analogous reactions: the reversible epimerization of UDP-glucose to UDP-galactose and the reversible epimerization of UDP-N-acetylglucosamine to UDP-N-acetylgalactosamine. The reaction with UDP-Gal plays a critical role in the Leloir pathway of galactose catabolism in which galactose is converted to the glycolytic intermediate glucose 6-phosphate. It contributes to the catabolism of dietary galactose and enables the endogenous biosynthesis of both UDP-Gal and UDP-GalNAc when exogenous sources are limited. Both UDP-sugar interconversions are important in the synthesis of glycoproteins and glycolipids.</text>
</comment>
<feature type="domain" description="NAD(P)-binding" evidence="12">
    <location>
        <begin position="81"/>
        <end position="396"/>
    </location>
</feature>
<dbReference type="InterPro" id="IPR005886">
    <property type="entry name" value="UDP_G4E"/>
</dbReference>
<accession>A0A8J4WPK6</accession>
<keyword evidence="9" id="KW-0299">Galactose metabolism</keyword>
<dbReference type="OrthoDB" id="9402762at2759"/>
<dbReference type="InterPro" id="IPR036291">
    <property type="entry name" value="NAD(P)-bd_dom_sf"/>
</dbReference>
<dbReference type="Gene3D" id="3.40.50.720">
    <property type="entry name" value="NAD(P)-binding Rossmann-like Domain"/>
    <property type="match status" value="1"/>
</dbReference>
<dbReference type="AlphaFoldDB" id="A0A8J4WPK6"/>
<dbReference type="EMBL" id="LUCH01004793">
    <property type="protein sequence ID" value="KAF5398635.1"/>
    <property type="molecule type" value="Genomic_DNA"/>
</dbReference>
<dbReference type="GO" id="GO:0003974">
    <property type="term" value="F:UDP-N-acetylglucosamine 4-epimerase activity"/>
    <property type="evidence" value="ECO:0007669"/>
    <property type="project" value="UniProtKB-EC"/>
</dbReference>